<protein>
    <submittedName>
        <fullName evidence="2">UPF0160 protein MYG1, mitochondrial-like</fullName>
    </submittedName>
</protein>
<dbReference type="InterPro" id="IPR003226">
    <property type="entry name" value="MYG1_exonuclease"/>
</dbReference>
<reference evidence="2" key="1">
    <citation type="submission" date="2020-04" db="EMBL/GenBank/DDBJ databases">
        <authorList>
            <person name="Neveu A P."/>
        </authorList>
    </citation>
    <scope>NUCLEOTIDE SEQUENCE</scope>
    <source>
        <tissue evidence="2">Whole embryo</tissue>
    </source>
</reference>
<comment type="similarity">
    <text evidence="1">Belongs to the MYG1 family.</text>
</comment>
<evidence type="ECO:0000256" key="1">
    <source>
        <dbReference type="ARBA" id="ARBA00010105"/>
    </source>
</evidence>
<dbReference type="PANTHER" id="PTHR11215">
    <property type="entry name" value="METAL DEPENDENT HYDROLASE - RELATED"/>
    <property type="match status" value="1"/>
</dbReference>
<proteinExistence type="evidence at transcript level"/>
<dbReference type="EMBL" id="LR783429">
    <property type="protein sequence ID" value="CAB3226512.1"/>
    <property type="molecule type" value="mRNA"/>
</dbReference>
<dbReference type="GO" id="GO:0005634">
    <property type="term" value="C:nucleus"/>
    <property type="evidence" value="ECO:0007669"/>
    <property type="project" value="TreeGrafter"/>
</dbReference>
<evidence type="ECO:0000313" key="2">
    <source>
        <dbReference type="EMBL" id="CAB3226512.1"/>
    </source>
</evidence>
<sequence length="387" mass="43812">MVTLRANDERYSTSIMLAADGIAAQLFRKKPYALVHRLALMMAGVTAEQPPDKKLCSNGGIAKKIGTHDGTFHCDEVLACYMLQQLDQYKNATIIRTRDPAVLAECDIVVDVGGVYDPEKNLFDHHQRSFNETMKSVCGKKWSTKLSSAGLIYCHFGKNVLKTFLGKYKDDESVVTCIYDKIYENFVEEIDAIDNGVDQFDGVPKYHISTNLSTRVGHCNPSWNDEKPNEMECFKKAVKIVEENFQTKVHHFLHVWLPARSIVQDALISRCDIDPSGEIILLRQSCPWKEHLFELEDTEKIVKPIKYVVYGDKSGKWRIQCVPAGRNTFENRLSIVQEWRGLRDEELSKKSGIPDCVFVHATGFIGGNKTQKGVLDMARRCLAQTLS</sequence>
<dbReference type="PANTHER" id="PTHR11215:SF1">
    <property type="entry name" value="MYG1 EXONUCLEASE"/>
    <property type="match status" value="1"/>
</dbReference>
<name>A0A6F9D7P9_9ASCI</name>
<organism evidence="2">
    <name type="scientific">Phallusia mammillata</name>
    <dbReference type="NCBI Taxonomy" id="59560"/>
    <lineage>
        <taxon>Eukaryota</taxon>
        <taxon>Metazoa</taxon>
        <taxon>Chordata</taxon>
        <taxon>Tunicata</taxon>
        <taxon>Ascidiacea</taxon>
        <taxon>Phlebobranchia</taxon>
        <taxon>Ascidiidae</taxon>
        <taxon>Phallusia</taxon>
    </lineage>
</organism>
<dbReference type="Pfam" id="PF03690">
    <property type="entry name" value="MYG1_exonuc"/>
    <property type="match status" value="1"/>
</dbReference>
<accession>A0A6F9D7P9</accession>
<dbReference type="GO" id="GO:0005737">
    <property type="term" value="C:cytoplasm"/>
    <property type="evidence" value="ECO:0007669"/>
    <property type="project" value="TreeGrafter"/>
</dbReference>
<gene>
    <name evidence="2" type="primary">C12orf10</name>
</gene>
<dbReference type="AlphaFoldDB" id="A0A6F9D7P9"/>